<evidence type="ECO:0000313" key="1">
    <source>
        <dbReference type="EMBL" id="MFM9329902.1"/>
    </source>
</evidence>
<dbReference type="EC" id="3.1.21.-" evidence="1"/>
<keyword evidence="1" id="KW-0255">Endonuclease</keyword>
<keyword evidence="2" id="KW-1185">Reference proteome</keyword>
<gene>
    <name evidence="1" type="ORF">ACI1P1_16525</name>
</gene>
<evidence type="ECO:0000313" key="2">
    <source>
        <dbReference type="Proteomes" id="UP001631969"/>
    </source>
</evidence>
<reference evidence="1" key="1">
    <citation type="submission" date="2024-12" db="EMBL/GenBank/DDBJ databases">
        <authorList>
            <person name="Wu N."/>
        </authorList>
    </citation>
    <scope>NUCLEOTIDE SEQUENCE</scope>
    <source>
        <strain evidence="1">P15</strain>
    </source>
</reference>
<sequence length="405" mass="46384">MPNEWKQVQLKELISTLDSGVSVNAEDYPTDNTGYGVLKTSSVANGYFYPNENKKIKKNEIKRAKLNPKKGSIIVSRANTPELVGEVGYVDQDYENLFLSDKLWQTSLRESVDGLWLVSVLTSQEIRNKVKVLATGTSSSMKNISKENFLSLSTMLPGYNEQRKIGKIAMIFDKALELKGRYIEKKREQKKGLMLTLLTGKMRLPGFESEWGYVPLREILQVRNEKSVITEELPLFSLTIEDGVTAKTNRYNREFLVKSDNKKYKISRKGDIVYNPSNLRFGAIALNKVDHPLLLSPIYEILYIRDKEQYHLEFLTQLLTSDRQIKKFSAKAEGTLVERMAVKIDAFLETDIYIPFDIDEQSKIAEVLSVIDRQINLLRSELEELKLQKQGLMQLLLTGKVRVKV</sequence>
<comment type="caution">
    <text evidence="1">The sequence shown here is derived from an EMBL/GenBank/DDBJ whole genome shotgun (WGS) entry which is preliminary data.</text>
</comment>
<dbReference type="Proteomes" id="UP001631969">
    <property type="component" value="Unassembled WGS sequence"/>
</dbReference>
<dbReference type="EMBL" id="JBJURJ010000010">
    <property type="protein sequence ID" value="MFM9329902.1"/>
    <property type="molecule type" value="Genomic_DNA"/>
</dbReference>
<keyword evidence="1" id="KW-0378">Hydrolase</keyword>
<accession>A0ACC7NZS7</accession>
<proteinExistence type="predicted"/>
<organism evidence="1 2">
    <name type="scientific">Paenibacillus mesotrionivorans</name>
    <dbReference type="NCBI Taxonomy" id="3160968"/>
    <lineage>
        <taxon>Bacteria</taxon>
        <taxon>Bacillati</taxon>
        <taxon>Bacillota</taxon>
        <taxon>Bacilli</taxon>
        <taxon>Bacillales</taxon>
        <taxon>Paenibacillaceae</taxon>
        <taxon>Paenibacillus</taxon>
    </lineage>
</organism>
<name>A0ACC7NZS7_9BACL</name>
<protein>
    <submittedName>
        <fullName evidence="1">Restriction endonuclease subunit S</fullName>
        <ecNumber evidence="1">3.1.21.-</ecNumber>
    </submittedName>
</protein>
<keyword evidence="1" id="KW-0540">Nuclease</keyword>